<keyword evidence="6" id="KW-0812">Transmembrane</keyword>
<keyword evidence="13" id="KW-1185">Reference proteome</keyword>
<accession>A0A3E1NVY5</accession>
<evidence type="ECO:0000256" key="5">
    <source>
        <dbReference type="ARBA" id="ARBA00022519"/>
    </source>
</evidence>
<dbReference type="InterPro" id="IPR006260">
    <property type="entry name" value="TonB/TolA_C"/>
</dbReference>
<evidence type="ECO:0000256" key="2">
    <source>
        <dbReference type="ARBA" id="ARBA00006555"/>
    </source>
</evidence>
<dbReference type="GO" id="GO:0031992">
    <property type="term" value="F:energy transducer activity"/>
    <property type="evidence" value="ECO:0007669"/>
    <property type="project" value="InterPro"/>
</dbReference>
<keyword evidence="4" id="KW-1003">Cell membrane</keyword>
<dbReference type="NCBIfam" id="TIGR01352">
    <property type="entry name" value="tonB_Cterm"/>
    <property type="match status" value="2"/>
</dbReference>
<evidence type="ECO:0000313" key="12">
    <source>
        <dbReference type="EMBL" id="RFM32067.1"/>
    </source>
</evidence>
<comment type="similarity">
    <text evidence="2">Belongs to the TonB family.</text>
</comment>
<dbReference type="InterPro" id="IPR003538">
    <property type="entry name" value="TonB"/>
</dbReference>
<dbReference type="PANTHER" id="PTHR33446:SF2">
    <property type="entry name" value="PROTEIN TONB"/>
    <property type="match status" value="1"/>
</dbReference>
<dbReference type="PROSITE" id="PS52015">
    <property type="entry name" value="TONB_CTD"/>
    <property type="match status" value="2"/>
</dbReference>
<feature type="domain" description="TonB C-terminal" evidence="11">
    <location>
        <begin position="175"/>
        <end position="272"/>
    </location>
</feature>
<keyword evidence="3" id="KW-0813">Transport</keyword>
<gene>
    <name evidence="12" type="ORF">DXN04_25100</name>
</gene>
<sequence length="280" mass="31038">MRHIIPYLFLYLSTFSIDCLAQSPVTDTTGTIYYKVDVPPEFPGGETALAKFLSKNIHYPRSAQENGASGTVFIQFVINENGKIINPVSKSPDMDTSLQRESIRVVHLMPDWKPGLVGGKQVSVQYNLPIKYNLIDAGPPRKPGSIALPKDPSAKDSAHNTIYYSDPAYKPEFPGGSNGLVKYLKKNFQYPQEALESGIEGVVTVQFTINGDGTISNVSTISPKLGGHLELEAIRLVRSMPNWKPALENGKGIPARCNIPVEFSLREYYINKKKKVYPMF</sequence>
<evidence type="ECO:0000259" key="11">
    <source>
        <dbReference type="PROSITE" id="PS52015"/>
    </source>
</evidence>
<dbReference type="OrthoDB" id="9814002at2"/>
<organism evidence="12 13">
    <name type="scientific">Chitinophaga silvisoli</name>
    <dbReference type="NCBI Taxonomy" id="2291814"/>
    <lineage>
        <taxon>Bacteria</taxon>
        <taxon>Pseudomonadati</taxon>
        <taxon>Bacteroidota</taxon>
        <taxon>Chitinophagia</taxon>
        <taxon>Chitinophagales</taxon>
        <taxon>Chitinophagaceae</taxon>
        <taxon>Chitinophaga</taxon>
    </lineage>
</organism>
<feature type="signal peptide" evidence="10">
    <location>
        <begin position="1"/>
        <end position="21"/>
    </location>
</feature>
<proteinExistence type="inferred from homology"/>
<dbReference type="EMBL" id="QTJV01000010">
    <property type="protein sequence ID" value="RFM32067.1"/>
    <property type="molecule type" value="Genomic_DNA"/>
</dbReference>
<evidence type="ECO:0000256" key="1">
    <source>
        <dbReference type="ARBA" id="ARBA00004383"/>
    </source>
</evidence>
<dbReference type="Proteomes" id="UP000261174">
    <property type="component" value="Unassembled WGS sequence"/>
</dbReference>
<evidence type="ECO:0000313" key="13">
    <source>
        <dbReference type="Proteomes" id="UP000261174"/>
    </source>
</evidence>
<evidence type="ECO:0000256" key="10">
    <source>
        <dbReference type="SAM" id="SignalP"/>
    </source>
</evidence>
<dbReference type="SUPFAM" id="SSF74653">
    <property type="entry name" value="TolA/TonB C-terminal domain"/>
    <property type="match status" value="2"/>
</dbReference>
<keyword evidence="9" id="KW-0472">Membrane</keyword>
<name>A0A3E1NVY5_9BACT</name>
<feature type="chain" id="PRO_5017713220" evidence="10">
    <location>
        <begin position="22"/>
        <end position="280"/>
    </location>
</feature>
<evidence type="ECO:0000256" key="9">
    <source>
        <dbReference type="ARBA" id="ARBA00023136"/>
    </source>
</evidence>
<dbReference type="Gene3D" id="3.30.1150.10">
    <property type="match status" value="2"/>
</dbReference>
<keyword evidence="8" id="KW-1133">Transmembrane helix</keyword>
<dbReference type="GO" id="GO:0030288">
    <property type="term" value="C:outer membrane-bounded periplasmic space"/>
    <property type="evidence" value="ECO:0007669"/>
    <property type="project" value="InterPro"/>
</dbReference>
<dbReference type="GO" id="GO:0055085">
    <property type="term" value="P:transmembrane transport"/>
    <property type="evidence" value="ECO:0007669"/>
    <property type="project" value="InterPro"/>
</dbReference>
<evidence type="ECO:0000256" key="3">
    <source>
        <dbReference type="ARBA" id="ARBA00022448"/>
    </source>
</evidence>
<evidence type="ECO:0000256" key="8">
    <source>
        <dbReference type="ARBA" id="ARBA00022989"/>
    </source>
</evidence>
<protein>
    <submittedName>
        <fullName evidence="12">Energy transducer TonB</fullName>
    </submittedName>
</protein>
<comment type="caution">
    <text evidence="12">The sequence shown here is derived from an EMBL/GenBank/DDBJ whole genome shotgun (WGS) entry which is preliminary data.</text>
</comment>
<evidence type="ECO:0000256" key="6">
    <source>
        <dbReference type="ARBA" id="ARBA00022692"/>
    </source>
</evidence>
<feature type="domain" description="TonB C-terminal" evidence="11">
    <location>
        <begin position="44"/>
        <end position="141"/>
    </location>
</feature>
<dbReference type="AlphaFoldDB" id="A0A3E1NVY5"/>
<dbReference type="PANTHER" id="PTHR33446">
    <property type="entry name" value="PROTEIN TONB-RELATED"/>
    <property type="match status" value="1"/>
</dbReference>
<dbReference type="PRINTS" id="PR01374">
    <property type="entry name" value="TONBPROTEIN"/>
</dbReference>
<dbReference type="Pfam" id="PF03544">
    <property type="entry name" value="TonB_C"/>
    <property type="match status" value="2"/>
</dbReference>
<dbReference type="InterPro" id="IPR037682">
    <property type="entry name" value="TonB_C"/>
</dbReference>
<dbReference type="RefSeq" id="WP_116856155.1">
    <property type="nucleotide sequence ID" value="NZ_QTJV01000010.1"/>
</dbReference>
<dbReference type="InterPro" id="IPR051045">
    <property type="entry name" value="TonB-dependent_transducer"/>
</dbReference>
<dbReference type="GO" id="GO:0098797">
    <property type="term" value="C:plasma membrane protein complex"/>
    <property type="evidence" value="ECO:0007669"/>
    <property type="project" value="TreeGrafter"/>
</dbReference>
<reference evidence="12 13" key="1">
    <citation type="submission" date="2018-08" db="EMBL/GenBank/DDBJ databases">
        <title>Chitinophaga sp. K20C18050901, a novel bacterium isolated from forest soil.</title>
        <authorList>
            <person name="Wang C."/>
        </authorList>
    </citation>
    <scope>NUCLEOTIDE SEQUENCE [LARGE SCALE GENOMIC DNA]</scope>
    <source>
        <strain evidence="12 13">K20C18050901</strain>
    </source>
</reference>
<keyword evidence="5" id="KW-0997">Cell inner membrane</keyword>
<comment type="subcellular location">
    <subcellularLocation>
        <location evidence="1">Cell inner membrane</location>
        <topology evidence="1">Single-pass membrane protein</topology>
        <orientation evidence="1">Periplasmic side</orientation>
    </subcellularLocation>
</comment>
<dbReference type="GO" id="GO:0015891">
    <property type="term" value="P:siderophore transport"/>
    <property type="evidence" value="ECO:0007669"/>
    <property type="project" value="InterPro"/>
</dbReference>
<keyword evidence="7" id="KW-0653">Protein transport</keyword>
<dbReference type="GO" id="GO:0015031">
    <property type="term" value="P:protein transport"/>
    <property type="evidence" value="ECO:0007669"/>
    <property type="project" value="UniProtKB-KW"/>
</dbReference>
<evidence type="ECO:0000256" key="7">
    <source>
        <dbReference type="ARBA" id="ARBA00022927"/>
    </source>
</evidence>
<keyword evidence="10" id="KW-0732">Signal</keyword>
<evidence type="ECO:0000256" key="4">
    <source>
        <dbReference type="ARBA" id="ARBA00022475"/>
    </source>
</evidence>